<feature type="region of interest" description="Disordered" evidence="2">
    <location>
        <begin position="132"/>
        <end position="158"/>
    </location>
</feature>
<feature type="domain" description="RRM" evidence="3">
    <location>
        <begin position="78"/>
        <end position="116"/>
    </location>
</feature>
<organism evidence="4 5">
    <name type="scientific">Parascaris equorum</name>
    <name type="common">Equine roundworm</name>
    <dbReference type="NCBI Taxonomy" id="6256"/>
    <lineage>
        <taxon>Eukaryota</taxon>
        <taxon>Metazoa</taxon>
        <taxon>Ecdysozoa</taxon>
        <taxon>Nematoda</taxon>
        <taxon>Chromadorea</taxon>
        <taxon>Rhabditida</taxon>
        <taxon>Spirurina</taxon>
        <taxon>Ascaridomorpha</taxon>
        <taxon>Ascaridoidea</taxon>
        <taxon>Ascarididae</taxon>
        <taxon>Parascaris</taxon>
    </lineage>
</organism>
<feature type="compositionally biased region" description="Basic and acidic residues" evidence="2">
    <location>
        <begin position="146"/>
        <end position="158"/>
    </location>
</feature>
<dbReference type="Proteomes" id="UP000887564">
    <property type="component" value="Unplaced"/>
</dbReference>
<proteinExistence type="predicted"/>
<dbReference type="WBParaSite" id="PEQ_0001112001-mRNA-1">
    <property type="protein sequence ID" value="PEQ_0001112001-mRNA-1"/>
    <property type="gene ID" value="PEQ_0001112001"/>
</dbReference>
<dbReference type="PROSITE" id="PS50102">
    <property type="entry name" value="RRM"/>
    <property type="match status" value="1"/>
</dbReference>
<dbReference type="Gene3D" id="3.30.70.330">
    <property type="match status" value="1"/>
</dbReference>
<dbReference type="SUPFAM" id="SSF54928">
    <property type="entry name" value="RNA-binding domain, RBD"/>
    <property type="match status" value="1"/>
</dbReference>
<evidence type="ECO:0000256" key="1">
    <source>
        <dbReference type="PROSITE-ProRule" id="PRU00176"/>
    </source>
</evidence>
<sequence length="158" mass="18257">LLRSTLSYFSDVLQGVLLDGHCLELKLSHREEAVDESRKRKSVSRLQQGECTKKFLVHKLVENDLFTFQMGSSAEGHRGFGFVDFLTRADARRAFDALVHSTHLYGRRLVLEWAKEEESIEELREKALSNLSGDTKEMRKQKKRMKDIEKDLTAIDDD</sequence>
<keyword evidence="1" id="KW-0694">RNA-binding</keyword>
<keyword evidence="4" id="KW-1185">Reference proteome</keyword>
<protein>
    <submittedName>
        <fullName evidence="5">RRM domain-containing protein</fullName>
    </submittedName>
</protein>
<evidence type="ECO:0000256" key="2">
    <source>
        <dbReference type="SAM" id="MobiDB-lite"/>
    </source>
</evidence>
<name>A0A914RX97_PAREQ</name>
<evidence type="ECO:0000313" key="5">
    <source>
        <dbReference type="WBParaSite" id="PEQ_0001112001-mRNA-1"/>
    </source>
</evidence>
<dbReference type="AlphaFoldDB" id="A0A914RX97"/>
<dbReference type="InterPro" id="IPR035979">
    <property type="entry name" value="RBD_domain_sf"/>
</dbReference>
<dbReference type="GO" id="GO:0003723">
    <property type="term" value="F:RNA binding"/>
    <property type="evidence" value="ECO:0007669"/>
    <property type="project" value="UniProtKB-UniRule"/>
</dbReference>
<evidence type="ECO:0000313" key="4">
    <source>
        <dbReference type="Proteomes" id="UP000887564"/>
    </source>
</evidence>
<dbReference type="InterPro" id="IPR000504">
    <property type="entry name" value="RRM_dom"/>
</dbReference>
<accession>A0A914RX97</accession>
<dbReference type="InterPro" id="IPR012677">
    <property type="entry name" value="Nucleotide-bd_a/b_plait_sf"/>
</dbReference>
<reference evidence="5" key="1">
    <citation type="submission" date="2022-11" db="UniProtKB">
        <authorList>
            <consortium name="WormBaseParasite"/>
        </authorList>
    </citation>
    <scope>IDENTIFICATION</scope>
</reference>
<evidence type="ECO:0000259" key="3">
    <source>
        <dbReference type="PROSITE" id="PS50102"/>
    </source>
</evidence>